<gene>
    <name evidence="4" type="ORF">SADUNF_Sadunf04G0006600</name>
</gene>
<protein>
    <submittedName>
        <fullName evidence="4">Uncharacterized protein</fullName>
    </submittedName>
</protein>
<dbReference type="Gene3D" id="1.25.70.10">
    <property type="entry name" value="Transcription termination factor 3, mitochondrial"/>
    <property type="match status" value="1"/>
</dbReference>
<evidence type="ECO:0000256" key="3">
    <source>
        <dbReference type="ARBA" id="ARBA00022946"/>
    </source>
</evidence>
<keyword evidence="2" id="KW-0806">Transcription termination</keyword>
<dbReference type="GO" id="GO:0006353">
    <property type="term" value="P:DNA-templated transcription termination"/>
    <property type="evidence" value="ECO:0007669"/>
    <property type="project" value="UniProtKB-KW"/>
</dbReference>
<keyword evidence="2" id="KW-0804">Transcription</keyword>
<keyword evidence="2" id="KW-0805">Transcription regulation</keyword>
<dbReference type="Proteomes" id="UP000657918">
    <property type="component" value="Chromosome 4"/>
</dbReference>
<evidence type="ECO:0000313" key="4">
    <source>
        <dbReference type="EMBL" id="KAF9683372.1"/>
    </source>
</evidence>
<dbReference type="FunFam" id="1.25.70.10:FF:000001">
    <property type="entry name" value="Mitochondrial transcription termination factor-like"/>
    <property type="match status" value="1"/>
</dbReference>
<comment type="caution">
    <text evidence="4">The sequence shown here is derived from an EMBL/GenBank/DDBJ whole genome shotgun (WGS) entry which is preliminary data.</text>
</comment>
<organism evidence="4 5">
    <name type="scientific">Salix dunnii</name>
    <dbReference type="NCBI Taxonomy" id="1413687"/>
    <lineage>
        <taxon>Eukaryota</taxon>
        <taxon>Viridiplantae</taxon>
        <taxon>Streptophyta</taxon>
        <taxon>Embryophyta</taxon>
        <taxon>Tracheophyta</taxon>
        <taxon>Spermatophyta</taxon>
        <taxon>Magnoliopsida</taxon>
        <taxon>eudicotyledons</taxon>
        <taxon>Gunneridae</taxon>
        <taxon>Pentapetalae</taxon>
        <taxon>rosids</taxon>
        <taxon>fabids</taxon>
        <taxon>Malpighiales</taxon>
        <taxon>Salicaceae</taxon>
        <taxon>Saliceae</taxon>
        <taxon>Salix</taxon>
    </lineage>
</organism>
<keyword evidence="3" id="KW-0809">Transit peptide</keyword>
<proteinExistence type="inferred from homology"/>
<dbReference type="AlphaFoldDB" id="A0A835K356"/>
<dbReference type="EMBL" id="JADGMS010000004">
    <property type="protein sequence ID" value="KAF9683372.1"/>
    <property type="molecule type" value="Genomic_DNA"/>
</dbReference>
<dbReference type="InterPro" id="IPR003690">
    <property type="entry name" value="MTERF"/>
</dbReference>
<dbReference type="InterPro" id="IPR038538">
    <property type="entry name" value="MTERF_sf"/>
</dbReference>
<dbReference type="OrthoDB" id="822767at2759"/>
<dbReference type="SMART" id="SM00733">
    <property type="entry name" value="Mterf"/>
    <property type="match status" value="7"/>
</dbReference>
<accession>A0A835K356</accession>
<comment type="similarity">
    <text evidence="1">Belongs to the mTERF family.</text>
</comment>
<sequence length="654" mass="74448">MVWIRCLEGSKYGLLTDVAPISTFVDFSDLQNFQVELVIAIRRAGRSLSPLMQLSKELLRESIVIGSSVRASPVHYFLENPSILSCLRNISSVNTDDNIKEHSFTISYLVNKCGFSLKSALQASKQVHFETPDRPDSVLAVFKNYGFSKSHILNLVRRRPAVLLSKPKTTLLPKLGFFQSKGFSSPDVIKIISSYPWVFKYSLQNQLVPAFDFLENSLQSDVVAIKAIKRFPRILNVTVEIMARVVDVLRDNGVPEKNIALLIRSRPSIMVSNLENLKKLVEEVTLMGFHPSKSQFVVAIRVLTSVTRSTWEKKLDVHRKWGLSEEEILEAFVKFPWFMSLSEEKVMAVMDLFVNKLGWEASYIAKNPTFSSYSLEKRLIPRALVLQFLVSKGLVEQSFRSLAFFNTPEDKFRHMFIDHHAESTQILKFYDEKLNLSSVLIRTQPSIMISNLENLKKAYRGSDSDAISSFQESICFCNHGVEVHKQIHMGKEACCVKKQTLNLVNDLLIEEIFRRLPTSKSACKNWSSLISTPFARRFTTHHLNHRPDVRSVCEPYYSQDDKGECTVSSACRFRAVHFDRVESLQIEQSKIGGHGNVQAWQSKIILLRSLVDKVNLHRMIPENSLLEKTSDGNKYSLRPLGFHPCDGAIVEAVH</sequence>
<evidence type="ECO:0000256" key="1">
    <source>
        <dbReference type="ARBA" id="ARBA00007692"/>
    </source>
</evidence>
<dbReference type="PANTHER" id="PTHR13068">
    <property type="entry name" value="CGI-12 PROTEIN-RELATED"/>
    <property type="match status" value="1"/>
</dbReference>
<reference evidence="4 5" key="1">
    <citation type="submission" date="2020-10" db="EMBL/GenBank/DDBJ databases">
        <title>Plant Genome Project.</title>
        <authorList>
            <person name="Zhang R.-G."/>
        </authorList>
    </citation>
    <scope>NUCLEOTIDE SEQUENCE [LARGE SCALE GENOMIC DNA]</scope>
    <source>
        <strain evidence="4">FAFU-HL-1</strain>
        <tissue evidence="4">Leaf</tissue>
    </source>
</reference>
<keyword evidence="5" id="KW-1185">Reference proteome</keyword>
<name>A0A835K356_9ROSI</name>
<dbReference type="PANTHER" id="PTHR13068:SF233">
    <property type="entry name" value="MTERF FAMILY PROTEIN"/>
    <property type="match status" value="1"/>
</dbReference>
<evidence type="ECO:0000256" key="2">
    <source>
        <dbReference type="ARBA" id="ARBA00022472"/>
    </source>
</evidence>
<dbReference type="Pfam" id="PF02536">
    <property type="entry name" value="mTERF"/>
    <property type="match status" value="2"/>
</dbReference>
<dbReference type="GO" id="GO:0003676">
    <property type="term" value="F:nucleic acid binding"/>
    <property type="evidence" value="ECO:0007669"/>
    <property type="project" value="InterPro"/>
</dbReference>
<evidence type="ECO:0000313" key="5">
    <source>
        <dbReference type="Proteomes" id="UP000657918"/>
    </source>
</evidence>